<keyword evidence="5 14" id="KW-0418">Kinase</keyword>
<protein>
    <recommendedName>
        <fullName evidence="1">non-specific serine/threonine protein kinase</fullName>
        <ecNumber evidence="1">2.7.11.1</ecNumber>
    </recommendedName>
</protein>
<keyword evidence="11" id="KW-0812">Transmembrane</keyword>
<keyword evidence="15" id="KW-1185">Reference proteome</keyword>
<dbReference type="InterPro" id="IPR017441">
    <property type="entry name" value="Protein_kinase_ATP_BS"/>
</dbReference>
<gene>
    <name evidence="14" type="ORF">SAMN05216249_107151</name>
</gene>
<keyword evidence="6 9" id="KW-0067">ATP-binding</keyword>
<dbReference type="SUPFAM" id="SSF54184">
    <property type="entry name" value="Penicillin-binding protein 2x (pbp-2x), c-terminal domain"/>
    <property type="match status" value="1"/>
</dbReference>
<evidence type="ECO:0000256" key="10">
    <source>
        <dbReference type="SAM" id="MobiDB-lite"/>
    </source>
</evidence>
<evidence type="ECO:0000256" key="3">
    <source>
        <dbReference type="ARBA" id="ARBA00022679"/>
    </source>
</evidence>
<dbReference type="Pfam" id="PF00069">
    <property type="entry name" value="Pkinase"/>
    <property type="match status" value="1"/>
</dbReference>
<dbReference type="PROSITE" id="PS50011">
    <property type="entry name" value="PROTEIN_KINASE_DOM"/>
    <property type="match status" value="1"/>
</dbReference>
<dbReference type="InterPro" id="IPR000719">
    <property type="entry name" value="Prot_kinase_dom"/>
</dbReference>
<feature type="domain" description="PASTA" evidence="13">
    <location>
        <begin position="544"/>
        <end position="611"/>
    </location>
</feature>
<dbReference type="Gene3D" id="3.30.10.20">
    <property type="match status" value="4"/>
</dbReference>
<dbReference type="CDD" id="cd06577">
    <property type="entry name" value="PASTA_pknB"/>
    <property type="match status" value="4"/>
</dbReference>
<dbReference type="InterPro" id="IPR008271">
    <property type="entry name" value="Ser/Thr_kinase_AS"/>
</dbReference>
<evidence type="ECO:0000256" key="9">
    <source>
        <dbReference type="PROSITE-ProRule" id="PRU10141"/>
    </source>
</evidence>
<evidence type="ECO:0000256" key="4">
    <source>
        <dbReference type="ARBA" id="ARBA00022741"/>
    </source>
</evidence>
<accession>A0A1I0XWQ6</accession>
<keyword evidence="11" id="KW-1133">Transmembrane helix</keyword>
<dbReference type="SUPFAM" id="SSF56112">
    <property type="entry name" value="Protein kinase-like (PK-like)"/>
    <property type="match status" value="1"/>
</dbReference>
<dbReference type="NCBIfam" id="NF033483">
    <property type="entry name" value="PknB_PASTA_kin"/>
    <property type="match status" value="1"/>
</dbReference>
<dbReference type="Pfam" id="PF03793">
    <property type="entry name" value="PASTA"/>
    <property type="match status" value="4"/>
</dbReference>
<keyword evidence="3" id="KW-0808">Transferase</keyword>
<feature type="domain" description="PASTA" evidence="13">
    <location>
        <begin position="407"/>
        <end position="474"/>
    </location>
</feature>
<dbReference type="PANTHER" id="PTHR43289:SF34">
    <property type="entry name" value="SERINE_THREONINE-PROTEIN KINASE YBDM-RELATED"/>
    <property type="match status" value="1"/>
</dbReference>
<feature type="compositionally biased region" description="Acidic residues" evidence="10">
    <location>
        <begin position="306"/>
        <end position="339"/>
    </location>
</feature>
<dbReference type="PROSITE" id="PS00108">
    <property type="entry name" value="PROTEIN_KINASE_ST"/>
    <property type="match status" value="1"/>
</dbReference>
<evidence type="ECO:0000259" key="12">
    <source>
        <dbReference type="PROSITE" id="PS50011"/>
    </source>
</evidence>
<evidence type="ECO:0000256" key="5">
    <source>
        <dbReference type="ARBA" id="ARBA00022777"/>
    </source>
</evidence>
<organism evidence="14 15">
    <name type="scientific">Acetitomaculum ruminis DSM 5522</name>
    <dbReference type="NCBI Taxonomy" id="1120918"/>
    <lineage>
        <taxon>Bacteria</taxon>
        <taxon>Bacillati</taxon>
        <taxon>Bacillota</taxon>
        <taxon>Clostridia</taxon>
        <taxon>Lachnospirales</taxon>
        <taxon>Lachnospiraceae</taxon>
        <taxon>Acetitomaculum</taxon>
    </lineage>
</organism>
<dbReference type="PROSITE" id="PS51178">
    <property type="entry name" value="PASTA"/>
    <property type="match status" value="4"/>
</dbReference>
<evidence type="ECO:0000256" key="11">
    <source>
        <dbReference type="SAM" id="Phobius"/>
    </source>
</evidence>
<dbReference type="CDD" id="cd14014">
    <property type="entry name" value="STKc_PknB_like"/>
    <property type="match status" value="1"/>
</dbReference>
<dbReference type="FunFam" id="3.30.200.20:FF:000035">
    <property type="entry name" value="Serine/threonine protein kinase Stk1"/>
    <property type="match status" value="1"/>
</dbReference>
<dbReference type="FunFam" id="1.10.510.10:FF:000021">
    <property type="entry name" value="Serine/threonine protein kinase"/>
    <property type="match status" value="1"/>
</dbReference>
<keyword evidence="4 9" id="KW-0547">Nucleotide-binding</keyword>
<dbReference type="GO" id="GO:0005524">
    <property type="term" value="F:ATP binding"/>
    <property type="evidence" value="ECO:0007669"/>
    <property type="project" value="UniProtKB-UniRule"/>
</dbReference>
<dbReference type="STRING" id="1120918.SAMN05216249_107151"/>
<feature type="binding site" evidence="9">
    <location>
        <position position="41"/>
    </location>
    <ligand>
        <name>ATP</name>
        <dbReference type="ChEBI" id="CHEBI:30616"/>
    </ligand>
</feature>
<name>A0A1I0XWQ6_9FIRM</name>
<sequence length="691" mass="75141">MLRQGDLIGGRYTVVSKVGSGGMSDVYKAKDNKLNRYVAIKVLKPEFSEDEAFVSKFRVEAQSAAGLAHPNIVNVYDVGDEDGIHYIVMELVEGITLKTYIEKKGRLSQKEAISVAIQVAKGIESAHNNHIIHRDIKPQNIIISKEGKVKVTDFGIARAASTNTINSNVMGSVHYISPEQARGGFVDSKSDIYSLGVTLYEMITGHVPFDADTAVSVAIKHIQDEIIPPSEYVPGLPISVEKIILKCTQKSPDRRYKNVTELIADLKHSLINPNEDFVKIIPGVLNDKTLVLSDEDLERIKRGILPEEDEYPQEEYNEGYEESYDENQEEYDDNYEDDYDEDEELYAKEDNEKELNPKLDKAITIGGIIVALVIVGIVIYIILSFAGVLKSTATKDKPSTNISTQEESDKVEMVNIVGKDYEDAKDELNKLGLGIKKIAEEESDVYPEGYVVFQSVSKGEKIKKNTTIEVKVSTGSNKTTVPKVVGMEQNAAFTEIVKAGLNYTTSQEYSDSVPEGCIISCAPGEGETVEKESNVNLVISKGEAPKTTTVPSVVGMNQAEAQSTLSNSLLNLGSVTQEYSDTVAKDLVISQDQTAGATVNQWTNVNIVISLGPEVKTTTVPSLAGMTQAQAEVAITAAGLTVGTVTEVPSDSITEGYVIDQSIASNTTVEEGTTVNFTVSAGQEDSGDDNE</sequence>
<evidence type="ECO:0000313" key="15">
    <source>
        <dbReference type="Proteomes" id="UP000198838"/>
    </source>
</evidence>
<evidence type="ECO:0000256" key="6">
    <source>
        <dbReference type="ARBA" id="ARBA00022840"/>
    </source>
</evidence>
<dbReference type="InterPro" id="IPR011009">
    <property type="entry name" value="Kinase-like_dom_sf"/>
</dbReference>
<dbReference type="InterPro" id="IPR005543">
    <property type="entry name" value="PASTA_dom"/>
</dbReference>
<dbReference type="AlphaFoldDB" id="A0A1I0XWQ6"/>
<dbReference type="EC" id="2.7.11.1" evidence="1"/>
<dbReference type="RefSeq" id="WP_092871906.1">
    <property type="nucleotide sequence ID" value="NZ_FOJY01000007.1"/>
</dbReference>
<feature type="region of interest" description="Disordered" evidence="10">
    <location>
        <begin position="305"/>
        <end position="339"/>
    </location>
</feature>
<keyword evidence="2 14" id="KW-0723">Serine/threonine-protein kinase</keyword>
<feature type="domain" description="PASTA" evidence="13">
    <location>
        <begin position="612"/>
        <end position="681"/>
    </location>
</feature>
<dbReference type="SMART" id="SM00220">
    <property type="entry name" value="S_TKc"/>
    <property type="match status" value="1"/>
</dbReference>
<feature type="domain" description="PASTA" evidence="13">
    <location>
        <begin position="475"/>
        <end position="541"/>
    </location>
</feature>
<dbReference type="GO" id="GO:0004674">
    <property type="term" value="F:protein serine/threonine kinase activity"/>
    <property type="evidence" value="ECO:0007669"/>
    <property type="project" value="UniProtKB-KW"/>
</dbReference>
<dbReference type="OrthoDB" id="9788659at2"/>
<comment type="catalytic activity">
    <reaction evidence="8">
        <text>L-seryl-[protein] + ATP = O-phospho-L-seryl-[protein] + ADP + H(+)</text>
        <dbReference type="Rhea" id="RHEA:17989"/>
        <dbReference type="Rhea" id="RHEA-COMP:9863"/>
        <dbReference type="Rhea" id="RHEA-COMP:11604"/>
        <dbReference type="ChEBI" id="CHEBI:15378"/>
        <dbReference type="ChEBI" id="CHEBI:29999"/>
        <dbReference type="ChEBI" id="CHEBI:30616"/>
        <dbReference type="ChEBI" id="CHEBI:83421"/>
        <dbReference type="ChEBI" id="CHEBI:456216"/>
        <dbReference type="EC" id="2.7.11.1"/>
    </reaction>
</comment>
<evidence type="ECO:0000256" key="8">
    <source>
        <dbReference type="ARBA" id="ARBA00048679"/>
    </source>
</evidence>
<feature type="domain" description="Protein kinase" evidence="12">
    <location>
        <begin position="12"/>
        <end position="271"/>
    </location>
</feature>
<evidence type="ECO:0000256" key="1">
    <source>
        <dbReference type="ARBA" id="ARBA00012513"/>
    </source>
</evidence>
<dbReference type="Gene3D" id="3.30.200.20">
    <property type="entry name" value="Phosphorylase Kinase, domain 1"/>
    <property type="match status" value="1"/>
</dbReference>
<reference evidence="14 15" key="1">
    <citation type="submission" date="2016-10" db="EMBL/GenBank/DDBJ databases">
        <authorList>
            <person name="de Groot N.N."/>
        </authorList>
    </citation>
    <scope>NUCLEOTIDE SEQUENCE [LARGE SCALE GENOMIC DNA]</scope>
    <source>
        <strain evidence="14 15">DSM 5522</strain>
    </source>
</reference>
<evidence type="ECO:0000256" key="2">
    <source>
        <dbReference type="ARBA" id="ARBA00022527"/>
    </source>
</evidence>
<dbReference type="Proteomes" id="UP000198838">
    <property type="component" value="Unassembled WGS sequence"/>
</dbReference>
<dbReference type="PANTHER" id="PTHR43289">
    <property type="entry name" value="MITOGEN-ACTIVATED PROTEIN KINASE KINASE KINASE 20-RELATED"/>
    <property type="match status" value="1"/>
</dbReference>
<evidence type="ECO:0000256" key="7">
    <source>
        <dbReference type="ARBA" id="ARBA00047899"/>
    </source>
</evidence>
<evidence type="ECO:0000259" key="13">
    <source>
        <dbReference type="PROSITE" id="PS51178"/>
    </source>
</evidence>
<dbReference type="Gene3D" id="1.10.510.10">
    <property type="entry name" value="Transferase(Phosphotransferase) domain 1"/>
    <property type="match status" value="1"/>
</dbReference>
<comment type="catalytic activity">
    <reaction evidence="7">
        <text>L-threonyl-[protein] + ATP = O-phospho-L-threonyl-[protein] + ADP + H(+)</text>
        <dbReference type="Rhea" id="RHEA:46608"/>
        <dbReference type="Rhea" id="RHEA-COMP:11060"/>
        <dbReference type="Rhea" id="RHEA-COMP:11605"/>
        <dbReference type="ChEBI" id="CHEBI:15378"/>
        <dbReference type="ChEBI" id="CHEBI:30013"/>
        <dbReference type="ChEBI" id="CHEBI:30616"/>
        <dbReference type="ChEBI" id="CHEBI:61977"/>
        <dbReference type="ChEBI" id="CHEBI:456216"/>
        <dbReference type="EC" id="2.7.11.1"/>
    </reaction>
</comment>
<proteinExistence type="predicted"/>
<dbReference type="EMBL" id="FOJY01000007">
    <property type="protein sequence ID" value="SFB04383.1"/>
    <property type="molecule type" value="Genomic_DNA"/>
</dbReference>
<evidence type="ECO:0000313" key="14">
    <source>
        <dbReference type="EMBL" id="SFB04383.1"/>
    </source>
</evidence>
<feature type="transmembrane region" description="Helical" evidence="11">
    <location>
        <begin position="363"/>
        <end position="389"/>
    </location>
</feature>
<keyword evidence="11" id="KW-0472">Membrane</keyword>
<dbReference type="PROSITE" id="PS00107">
    <property type="entry name" value="PROTEIN_KINASE_ATP"/>
    <property type="match status" value="1"/>
</dbReference>
<dbReference type="SMART" id="SM00740">
    <property type="entry name" value="PASTA"/>
    <property type="match status" value="4"/>
</dbReference>